<evidence type="ECO:0000256" key="2">
    <source>
        <dbReference type="ARBA" id="ARBA00007520"/>
    </source>
</evidence>
<feature type="domain" description="Major facilitator superfamily (MFS) profile" evidence="9">
    <location>
        <begin position="54"/>
        <end position="550"/>
    </location>
</feature>
<dbReference type="PANTHER" id="PTHR23501:SF12">
    <property type="entry name" value="MAJOR FACILITATOR SUPERFAMILY (MFS) PROFILE DOMAIN-CONTAINING PROTEIN-RELATED"/>
    <property type="match status" value="1"/>
</dbReference>
<comment type="similarity">
    <text evidence="2">Belongs to the major facilitator superfamily. TCR/Tet family.</text>
</comment>
<dbReference type="GO" id="GO:0022857">
    <property type="term" value="F:transmembrane transporter activity"/>
    <property type="evidence" value="ECO:0007669"/>
    <property type="project" value="InterPro"/>
</dbReference>
<dbReference type="SUPFAM" id="SSF103473">
    <property type="entry name" value="MFS general substrate transporter"/>
    <property type="match status" value="1"/>
</dbReference>
<evidence type="ECO:0000256" key="1">
    <source>
        <dbReference type="ARBA" id="ARBA00004141"/>
    </source>
</evidence>
<sequence>MSLQKNSFEIHTPPEVSSSSASETEKRYGVSIPSSPEPPVHSGRNMGTLRWILTCGALYSATLLYGLDTTIVADVQVPIVERFGHIDQLTWIGAAFPLGSVAIILPLGVLYEKLDSKWLYIGSFTLFEAGSALCGGAPNMTALIVGRVIAGIGGSGLYLGNLNIFATLTTIQERPMYVAGAGMSWGAGAILGPVIGGAFAKSSATWRWAFYINLVVAALSGPIYVFSLPSIHPRPGEKLFKRLGEIDFIGAVLLAGIFATFIIPLTLAEGSWAWGDASTIVCLVLCGVLTVTFVAQQAFSIFTTKARRIFPVQLLHSRTLIILFICTAATSTMLFIPVYYIPIYFQFTRGDEPMEAAVRLLPFILVGVFTTMLSGGLMPVVGYYVPWFVLSGVVGTTGGALMYTVDSTTSAGAIYGYSILVAIGAGGSLQLGYSIAQAILPQSKQSAAVRFINMSQLGGTTIALTIAGRVFQTYAFKNVKHAVNGLGFTDAQVSAVVSGAQGSLFEELSPEVAAAVLEGIVKAIGKSYILVIAGATTTLVCTAFMKRERLFQSNVAVAEDETRL</sequence>
<gene>
    <name evidence="10" type="ORF">N0V83_003733</name>
</gene>
<feature type="transmembrane region" description="Helical" evidence="8">
    <location>
        <begin position="91"/>
        <end position="111"/>
    </location>
</feature>
<evidence type="ECO:0000313" key="11">
    <source>
        <dbReference type="Proteomes" id="UP001140560"/>
    </source>
</evidence>
<feature type="transmembrane region" description="Helical" evidence="8">
    <location>
        <begin position="144"/>
        <end position="165"/>
    </location>
</feature>
<feature type="compositionally biased region" description="Polar residues" evidence="7">
    <location>
        <begin position="1"/>
        <end position="22"/>
    </location>
</feature>
<evidence type="ECO:0000313" key="10">
    <source>
        <dbReference type="EMBL" id="KAJ4371960.1"/>
    </source>
</evidence>
<feature type="transmembrane region" description="Helical" evidence="8">
    <location>
        <begin position="206"/>
        <end position="226"/>
    </location>
</feature>
<feature type="transmembrane region" description="Helical" evidence="8">
    <location>
        <begin position="527"/>
        <end position="545"/>
    </location>
</feature>
<dbReference type="Proteomes" id="UP001140560">
    <property type="component" value="Unassembled WGS sequence"/>
</dbReference>
<keyword evidence="5 8" id="KW-1133">Transmembrane helix</keyword>
<dbReference type="PROSITE" id="PS50850">
    <property type="entry name" value="MFS"/>
    <property type="match status" value="1"/>
</dbReference>
<feature type="transmembrane region" description="Helical" evidence="8">
    <location>
        <begin position="51"/>
        <end position="71"/>
    </location>
</feature>
<name>A0A9W8YA07_9PLEO</name>
<feature type="transmembrane region" description="Helical" evidence="8">
    <location>
        <begin position="448"/>
        <end position="471"/>
    </location>
</feature>
<dbReference type="OrthoDB" id="10021397at2759"/>
<feature type="transmembrane region" description="Helical" evidence="8">
    <location>
        <begin position="177"/>
        <end position="200"/>
    </location>
</feature>
<comment type="subcellular location">
    <subcellularLocation>
        <location evidence="1">Membrane</location>
        <topology evidence="1">Multi-pass membrane protein</topology>
    </subcellularLocation>
</comment>
<dbReference type="InterPro" id="IPR036259">
    <property type="entry name" value="MFS_trans_sf"/>
</dbReference>
<feature type="transmembrane region" description="Helical" evidence="8">
    <location>
        <begin position="277"/>
        <end position="299"/>
    </location>
</feature>
<organism evidence="10 11">
    <name type="scientific">Neocucurbitaria cava</name>
    <dbReference type="NCBI Taxonomy" id="798079"/>
    <lineage>
        <taxon>Eukaryota</taxon>
        <taxon>Fungi</taxon>
        <taxon>Dikarya</taxon>
        <taxon>Ascomycota</taxon>
        <taxon>Pezizomycotina</taxon>
        <taxon>Dothideomycetes</taxon>
        <taxon>Pleosporomycetidae</taxon>
        <taxon>Pleosporales</taxon>
        <taxon>Pleosporineae</taxon>
        <taxon>Cucurbitariaceae</taxon>
        <taxon>Neocucurbitaria</taxon>
    </lineage>
</organism>
<feature type="transmembrane region" description="Helical" evidence="8">
    <location>
        <begin position="246"/>
        <end position="265"/>
    </location>
</feature>
<dbReference type="Pfam" id="PF07690">
    <property type="entry name" value="MFS_1"/>
    <property type="match status" value="1"/>
</dbReference>
<evidence type="ECO:0000256" key="8">
    <source>
        <dbReference type="SAM" id="Phobius"/>
    </source>
</evidence>
<dbReference type="GO" id="GO:0005886">
    <property type="term" value="C:plasma membrane"/>
    <property type="evidence" value="ECO:0007669"/>
    <property type="project" value="TreeGrafter"/>
</dbReference>
<dbReference type="FunFam" id="1.20.1250.20:FF:000429">
    <property type="entry name" value="MFS drug efflux transporter, putative"/>
    <property type="match status" value="1"/>
</dbReference>
<dbReference type="InterPro" id="IPR020846">
    <property type="entry name" value="MFS_dom"/>
</dbReference>
<proteinExistence type="inferred from homology"/>
<dbReference type="PANTHER" id="PTHR23501">
    <property type="entry name" value="MAJOR FACILITATOR SUPERFAMILY"/>
    <property type="match status" value="1"/>
</dbReference>
<evidence type="ECO:0000256" key="6">
    <source>
        <dbReference type="ARBA" id="ARBA00023136"/>
    </source>
</evidence>
<comment type="caution">
    <text evidence="10">The sequence shown here is derived from an EMBL/GenBank/DDBJ whole genome shotgun (WGS) entry which is preliminary data.</text>
</comment>
<evidence type="ECO:0000256" key="3">
    <source>
        <dbReference type="ARBA" id="ARBA00022448"/>
    </source>
</evidence>
<keyword evidence="11" id="KW-1185">Reference proteome</keyword>
<evidence type="ECO:0000259" key="9">
    <source>
        <dbReference type="PROSITE" id="PS50850"/>
    </source>
</evidence>
<feature type="transmembrane region" description="Helical" evidence="8">
    <location>
        <begin position="118"/>
        <end position="138"/>
    </location>
</feature>
<keyword evidence="3" id="KW-0813">Transport</keyword>
<feature type="transmembrane region" description="Helical" evidence="8">
    <location>
        <begin position="360"/>
        <end position="377"/>
    </location>
</feature>
<keyword evidence="6 8" id="KW-0472">Membrane</keyword>
<evidence type="ECO:0000256" key="4">
    <source>
        <dbReference type="ARBA" id="ARBA00022692"/>
    </source>
</evidence>
<dbReference type="AlphaFoldDB" id="A0A9W8YA07"/>
<protein>
    <recommendedName>
        <fullName evidence="9">Major facilitator superfamily (MFS) profile domain-containing protein</fullName>
    </recommendedName>
</protein>
<feature type="transmembrane region" description="Helical" evidence="8">
    <location>
        <begin position="415"/>
        <end position="436"/>
    </location>
</feature>
<feature type="transmembrane region" description="Helical" evidence="8">
    <location>
        <begin position="384"/>
        <end position="403"/>
    </location>
</feature>
<evidence type="ECO:0000256" key="5">
    <source>
        <dbReference type="ARBA" id="ARBA00022989"/>
    </source>
</evidence>
<dbReference type="InterPro" id="IPR011701">
    <property type="entry name" value="MFS"/>
</dbReference>
<evidence type="ECO:0000256" key="7">
    <source>
        <dbReference type="SAM" id="MobiDB-lite"/>
    </source>
</evidence>
<dbReference type="EMBL" id="JAPEUY010000006">
    <property type="protein sequence ID" value="KAJ4371960.1"/>
    <property type="molecule type" value="Genomic_DNA"/>
</dbReference>
<keyword evidence="4 8" id="KW-0812">Transmembrane</keyword>
<feature type="transmembrane region" description="Helical" evidence="8">
    <location>
        <begin position="320"/>
        <end position="340"/>
    </location>
</feature>
<accession>A0A9W8YA07</accession>
<dbReference type="Gene3D" id="1.20.1250.20">
    <property type="entry name" value="MFS general substrate transporter like domains"/>
    <property type="match status" value="2"/>
</dbReference>
<feature type="region of interest" description="Disordered" evidence="7">
    <location>
        <begin position="1"/>
        <end position="41"/>
    </location>
</feature>
<reference evidence="10" key="1">
    <citation type="submission" date="2022-10" db="EMBL/GenBank/DDBJ databases">
        <title>Tapping the CABI collections for fungal endophytes: first genome assemblies for Collariella, Neodidymelliopsis, Ascochyta clinopodiicola, Didymella pomorum, Didymosphaeria variabile, Neocosmospora piperis and Neocucurbitaria cava.</title>
        <authorList>
            <person name="Hill R."/>
        </authorList>
    </citation>
    <scope>NUCLEOTIDE SEQUENCE</scope>
    <source>
        <strain evidence="10">IMI 356814</strain>
    </source>
</reference>